<dbReference type="InterPro" id="IPR052413">
    <property type="entry name" value="SUR7_domain"/>
</dbReference>
<dbReference type="GeneID" id="4705133"/>
<dbReference type="EMBL" id="DS027052">
    <property type="protein sequence ID" value="EAW11466.1"/>
    <property type="molecule type" value="Genomic_DNA"/>
</dbReference>
<dbReference type="Proteomes" id="UP000006701">
    <property type="component" value="Unassembled WGS sequence"/>
</dbReference>
<evidence type="ECO:0000256" key="1">
    <source>
        <dbReference type="SAM" id="Phobius"/>
    </source>
</evidence>
<name>A1CF17_ASPCL</name>
<dbReference type="InterPro" id="IPR009571">
    <property type="entry name" value="SUR7/Rim9-like_fungi"/>
</dbReference>
<dbReference type="PANTHER" id="PTHR28019:SF2">
    <property type="entry name" value="CELL MEMBRANE PROTEIN YLR413W-RELATED"/>
    <property type="match status" value="1"/>
</dbReference>
<evidence type="ECO:0000313" key="2">
    <source>
        <dbReference type="EMBL" id="EAW11466.1"/>
    </source>
</evidence>
<dbReference type="GO" id="GO:0031505">
    <property type="term" value="P:fungal-type cell wall organization"/>
    <property type="evidence" value="ECO:0007669"/>
    <property type="project" value="TreeGrafter"/>
</dbReference>
<gene>
    <name evidence="2" type="ORF">ACLA_091640</name>
</gene>
<sequence length="115" mass="12664">MDSELQGKYYAVGLWSYCNGKLGAQDFANYSAPSASFSFDLVDLLSSQLGQANGVLADWTQPVLKDYRRVSHWTVAAYMMAFIATFIAVIAGLLRFPLAMLVTMISSAVSKQEKH</sequence>
<dbReference type="HOGENOM" id="CLU_2108493_0_0_1"/>
<dbReference type="VEuPathDB" id="FungiDB:ACLA_091640"/>
<reference evidence="2 3" key="1">
    <citation type="journal article" date="2008" name="PLoS Genet.">
        <title>Genomic islands in the pathogenic filamentous fungus Aspergillus fumigatus.</title>
        <authorList>
            <person name="Fedorova N.D."/>
            <person name="Khaldi N."/>
            <person name="Joardar V.S."/>
            <person name="Maiti R."/>
            <person name="Amedeo P."/>
            <person name="Anderson M.J."/>
            <person name="Crabtree J."/>
            <person name="Silva J.C."/>
            <person name="Badger J.H."/>
            <person name="Albarraq A."/>
            <person name="Angiuoli S."/>
            <person name="Bussey H."/>
            <person name="Bowyer P."/>
            <person name="Cotty P.J."/>
            <person name="Dyer P.S."/>
            <person name="Egan A."/>
            <person name="Galens K."/>
            <person name="Fraser-Liggett C.M."/>
            <person name="Haas B.J."/>
            <person name="Inman J.M."/>
            <person name="Kent R."/>
            <person name="Lemieux S."/>
            <person name="Malavazi I."/>
            <person name="Orvis J."/>
            <person name="Roemer T."/>
            <person name="Ronning C.M."/>
            <person name="Sundaram J.P."/>
            <person name="Sutton G."/>
            <person name="Turner G."/>
            <person name="Venter J.C."/>
            <person name="White O.R."/>
            <person name="Whitty B.R."/>
            <person name="Youngman P."/>
            <person name="Wolfe K.H."/>
            <person name="Goldman G.H."/>
            <person name="Wortman J.R."/>
            <person name="Jiang B."/>
            <person name="Denning D.W."/>
            <person name="Nierman W.C."/>
        </authorList>
    </citation>
    <scope>NUCLEOTIDE SEQUENCE [LARGE SCALE GENOMIC DNA]</scope>
    <source>
        <strain evidence="3">ATCC 1007 / CBS 513.65 / DSM 816 / NCTC 3887 / NRRL 1</strain>
    </source>
</reference>
<accession>A1CF17</accession>
<proteinExistence type="predicted"/>
<dbReference type="KEGG" id="act:ACLA_091640"/>
<keyword evidence="1" id="KW-0812">Transmembrane</keyword>
<keyword evidence="1" id="KW-0472">Membrane</keyword>
<feature type="transmembrane region" description="Helical" evidence="1">
    <location>
        <begin position="75"/>
        <end position="94"/>
    </location>
</feature>
<dbReference type="AlphaFoldDB" id="A1CF17"/>
<organism evidence="2 3">
    <name type="scientific">Aspergillus clavatus (strain ATCC 1007 / CBS 513.65 / DSM 816 / NCTC 3887 / NRRL 1 / QM 1276 / 107)</name>
    <dbReference type="NCBI Taxonomy" id="344612"/>
    <lineage>
        <taxon>Eukaryota</taxon>
        <taxon>Fungi</taxon>
        <taxon>Dikarya</taxon>
        <taxon>Ascomycota</taxon>
        <taxon>Pezizomycotina</taxon>
        <taxon>Eurotiomycetes</taxon>
        <taxon>Eurotiomycetidae</taxon>
        <taxon>Eurotiales</taxon>
        <taxon>Aspergillaceae</taxon>
        <taxon>Aspergillus</taxon>
        <taxon>Aspergillus subgen. Fumigati</taxon>
    </lineage>
</organism>
<dbReference type="PANTHER" id="PTHR28019">
    <property type="entry name" value="CELL MEMBRANE PROTEIN YLR413W-RELATED"/>
    <property type="match status" value="1"/>
</dbReference>
<protein>
    <submittedName>
        <fullName evidence="2">Uncharacterized protein</fullName>
    </submittedName>
</protein>
<dbReference type="GO" id="GO:0005886">
    <property type="term" value="C:plasma membrane"/>
    <property type="evidence" value="ECO:0007669"/>
    <property type="project" value="InterPro"/>
</dbReference>
<dbReference type="OrthoDB" id="4510721at2759"/>
<dbReference type="Pfam" id="PF06687">
    <property type="entry name" value="SUR7"/>
    <property type="match status" value="1"/>
</dbReference>
<evidence type="ECO:0000313" key="3">
    <source>
        <dbReference type="Proteomes" id="UP000006701"/>
    </source>
</evidence>
<dbReference type="RefSeq" id="XP_001272892.1">
    <property type="nucleotide sequence ID" value="XM_001272891.1"/>
</dbReference>
<dbReference type="GO" id="GO:0051285">
    <property type="term" value="C:cell cortex of cell tip"/>
    <property type="evidence" value="ECO:0007669"/>
    <property type="project" value="TreeGrafter"/>
</dbReference>
<keyword evidence="1" id="KW-1133">Transmembrane helix</keyword>
<keyword evidence="3" id="KW-1185">Reference proteome</keyword>